<proteinExistence type="predicted"/>
<dbReference type="Pfam" id="PF12277">
    <property type="entry name" value="DUF3618"/>
    <property type="match status" value="1"/>
</dbReference>
<dbReference type="GeneID" id="80452536"/>
<gene>
    <name evidence="1" type="ORF">AUMI_113440</name>
</gene>
<dbReference type="Proteomes" id="UP000243847">
    <property type="component" value="Chromosome sequence1"/>
</dbReference>
<dbReference type="AlphaFoldDB" id="A0A173LY32"/>
<dbReference type="InterPro" id="IPR022062">
    <property type="entry name" value="DUF3618"/>
</dbReference>
<evidence type="ECO:0000313" key="1">
    <source>
        <dbReference type="EMBL" id="BAU99886.1"/>
    </source>
</evidence>
<evidence type="ECO:0000313" key="2">
    <source>
        <dbReference type="Proteomes" id="UP000243847"/>
    </source>
</evidence>
<reference evidence="1 2" key="1">
    <citation type="journal article" date="2016" name="Genome Announc.">
        <title>Complete Genome Sequence of Aurantimicrobium minutum Type Strain KNCT, a Planktonic Ultramicrobacterium Isolated from River Water.</title>
        <authorList>
            <person name="Nakai R."/>
            <person name="Fujisawa T."/>
            <person name="Nakamura Y."/>
            <person name="Nishide H."/>
            <person name="Uchiyama I."/>
            <person name="Baba T."/>
            <person name="Toyoda A."/>
            <person name="Fujiyama A."/>
            <person name="Naganuma T."/>
            <person name="Niki H."/>
        </authorList>
    </citation>
    <scope>NUCLEOTIDE SEQUENCE [LARGE SCALE GENOMIC DNA]</scope>
    <source>
        <strain evidence="1 2">KNC</strain>
    </source>
</reference>
<sequence>MASNPQLKKVSEEEFFAEPSYVSTLNNAELQEHLTATRDKLSTTLDELEDKANVPKQLGKAKDRLQARFMVMREEQPLVLLGIGVGAVALAGAIIAGVIRSARK</sequence>
<dbReference type="KEGG" id="amin:AUMI_113440"/>
<name>A0A173LY32_9MICO</name>
<dbReference type="EMBL" id="AP017457">
    <property type="protein sequence ID" value="BAU99886.1"/>
    <property type="molecule type" value="Genomic_DNA"/>
</dbReference>
<accession>A0A173LY32</accession>
<dbReference type="RefSeq" id="WP_172418283.1">
    <property type="nucleotide sequence ID" value="NZ_AP017457.1"/>
</dbReference>
<protein>
    <submittedName>
        <fullName evidence="1">Uncharacterized protein</fullName>
    </submittedName>
</protein>
<organism evidence="1 2">
    <name type="scientific">Aurantimicrobium minutum</name>
    <dbReference type="NCBI Taxonomy" id="708131"/>
    <lineage>
        <taxon>Bacteria</taxon>
        <taxon>Bacillati</taxon>
        <taxon>Actinomycetota</taxon>
        <taxon>Actinomycetes</taxon>
        <taxon>Micrococcales</taxon>
        <taxon>Microbacteriaceae</taxon>
        <taxon>Aurantimicrobium</taxon>
    </lineage>
</organism>